<dbReference type="InterPro" id="IPR014710">
    <property type="entry name" value="RmlC-like_jellyroll"/>
</dbReference>
<dbReference type="InterPro" id="IPR018490">
    <property type="entry name" value="cNMP-bd_dom_sf"/>
</dbReference>
<evidence type="ECO:0000313" key="1">
    <source>
        <dbReference type="EMBL" id="OIN59572.1"/>
    </source>
</evidence>
<dbReference type="Gene3D" id="2.60.120.10">
    <property type="entry name" value="Jelly Rolls"/>
    <property type="match status" value="1"/>
</dbReference>
<name>A0A1S2VLD9_9BACT</name>
<protein>
    <submittedName>
        <fullName evidence="1">Crp/Fnr family transcriptional regulator</fullName>
    </submittedName>
</protein>
<sequence>MISLQHFFTSLTPVSTTSWEQFAALFRPVTLKKGDYFIRDGQLASEIGFLEAGIMRAFYRNAEAVEYNKHFFINPCFIGGYASLITGLPNQINQQALTDCSVQVARYADLQALYPTCPDIERGARILAEQFFVQKERREIDIVLLDADKRYEQFQRDFKHLEQLIPQYHIASYLGITPTQLSRIRKKRAGL</sequence>
<dbReference type="EMBL" id="MORL01000003">
    <property type="protein sequence ID" value="OIN59572.1"/>
    <property type="molecule type" value="Genomic_DNA"/>
</dbReference>
<accession>A0A1S2VLD9</accession>
<comment type="caution">
    <text evidence="1">The sequence shown here is derived from an EMBL/GenBank/DDBJ whole genome shotgun (WGS) entry which is preliminary data.</text>
</comment>
<dbReference type="CDD" id="cd00038">
    <property type="entry name" value="CAP_ED"/>
    <property type="match status" value="1"/>
</dbReference>
<dbReference type="RefSeq" id="WP_071502367.1">
    <property type="nucleotide sequence ID" value="NZ_MORL01000003.1"/>
</dbReference>
<dbReference type="Proteomes" id="UP000181790">
    <property type="component" value="Unassembled WGS sequence"/>
</dbReference>
<dbReference type="SUPFAM" id="SSF51206">
    <property type="entry name" value="cAMP-binding domain-like"/>
    <property type="match status" value="1"/>
</dbReference>
<proteinExistence type="predicted"/>
<gene>
    <name evidence="1" type="ORF">BLX24_06770</name>
</gene>
<dbReference type="AlphaFoldDB" id="A0A1S2VLD9"/>
<reference evidence="1 2" key="1">
    <citation type="submission" date="2016-10" db="EMBL/GenBank/DDBJ databases">
        <title>Arsenicibacter rosenii gen. nov., sp. nov., an efficient arsenic-methylating bacterium isolated from an arsenic-contaminated paddy soil.</title>
        <authorList>
            <person name="Huang K."/>
        </authorList>
    </citation>
    <scope>NUCLEOTIDE SEQUENCE [LARGE SCALE GENOMIC DNA]</scope>
    <source>
        <strain evidence="1 2">SM-1</strain>
    </source>
</reference>
<evidence type="ECO:0000313" key="2">
    <source>
        <dbReference type="Proteomes" id="UP000181790"/>
    </source>
</evidence>
<organism evidence="1 2">
    <name type="scientific">Arsenicibacter rosenii</name>
    <dbReference type="NCBI Taxonomy" id="1750698"/>
    <lineage>
        <taxon>Bacteria</taxon>
        <taxon>Pseudomonadati</taxon>
        <taxon>Bacteroidota</taxon>
        <taxon>Cytophagia</taxon>
        <taxon>Cytophagales</taxon>
        <taxon>Spirosomataceae</taxon>
        <taxon>Arsenicibacter</taxon>
    </lineage>
</organism>
<keyword evidence="2" id="KW-1185">Reference proteome</keyword>
<dbReference type="OrthoDB" id="663011at2"/>
<dbReference type="InterPro" id="IPR000595">
    <property type="entry name" value="cNMP-bd_dom"/>
</dbReference>